<keyword evidence="4" id="KW-1133">Transmembrane helix</keyword>
<keyword evidence="4" id="KW-0472">Membrane</keyword>
<comment type="similarity">
    <text evidence="2">Belongs to the major facilitator superfamily. Monocarboxylate porter (TC 2.A.1.13) family.</text>
</comment>
<keyword evidence="4" id="KW-0812">Transmembrane</keyword>
<feature type="transmembrane region" description="Helical" evidence="4">
    <location>
        <begin position="466"/>
        <end position="488"/>
    </location>
</feature>
<evidence type="ECO:0000256" key="4">
    <source>
        <dbReference type="SAM" id="Phobius"/>
    </source>
</evidence>
<keyword evidence="6" id="KW-1185">Reference proteome</keyword>
<dbReference type="GO" id="GO:0022857">
    <property type="term" value="F:transmembrane transporter activity"/>
    <property type="evidence" value="ECO:0007669"/>
    <property type="project" value="InterPro"/>
</dbReference>
<feature type="transmembrane region" description="Helical" evidence="4">
    <location>
        <begin position="257"/>
        <end position="276"/>
    </location>
</feature>
<dbReference type="HOGENOM" id="CLU_001265_1_2_1"/>
<evidence type="ECO:0000313" key="5">
    <source>
        <dbReference type="EMBL" id="GAC94410.1"/>
    </source>
</evidence>
<dbReference type="GO" id="GO:0016020">
    <property type="term" value="C:membrane"/>
    <property type="evidence" value="ECO:0007669"/>
    <property type="project" value="UniProtKB-SubCell"/>
</dbReference>
<dbReference type="GeneID" id="24107276"/>
<dbReference type="AlphaFoldDB" id="R9P8L0"/>
<feature type="transmembrane region" description="Helical" evidence="4">
    <location>
        <begin position="401"/>
        <end position="422"/>
    </location>
</feature>
<dbReference type="Gene3D" id="1.20.1250.20">
    <property type="entry name" value="MFS general substrate transporter like domains"/>
    <property type="match status" value="2"/>
</dbReference>
<accession>R9P8L0</accession>
<evidence type="ECO:0000256" key="1">
    <source>
        <dbReference type="ARBA" id="ARBA00004141"/>
    </source>
</evidence>
<feature type="compositionally biased region" description="Polar residues" evidence="3">
    <location>
        <begin position="57"/>
        <end position="76"/>
    </location>
</feature>
<comment type="subcellular location">
    <subcellularLocation>
        <location evidence="1">Membrane</location>
        <topology evidence="1">Multi-pass membrane protein</topology>
    </subcellularLocation>
</comment>
<feature type="region of interest" description="Disordered" evidence="3">
    <location>
        <begin position="1"/>
        <end position="115"/>
    </location>
</feature>
<dbReference type="InterPro" id="IPR011701">
    <property type="entry name" value="MFS"/>
</dbReference>
<feature type="transmembrane region" description="Helical" evidence="4">
    <location>
        <begin position="197"/>
        <end position="215"/>
    </location>
</feature>
<organism evidence="5 6">
    <name type="scientific">Pseudozyma hubeiensis (strain SY62)</name>
    <name type="common">Yeast</name>
    <dbReference type="NCBI Taxonomy" id="1305764"/>
    <lineage>
        <taxon>Eukaryota</taxon>
        <taxon>Fungi</taxon>
        <taxon>Dikarya</taxon>
        <taxon>Basidiomycota</taxon>
        <taxon>Ustilaginomycotina</taxon>
        <taxon>Ustilaginomycetes</taxon>
        <taxon>Ustilaginales</taxon>
        <taxon>Ustilaginaceae</taxon>
        <taxon>Pseudozyma</taxon>
    </lineage>
</organism>
<dbReference type="Proteomes" id="UP000014071">
    <property type="component" value="Unassembled WGS sequence"/>
</dbReference>
<dbReference type="EMBL" id="DF238784">
    <property type="protein sequence ID" value="GAC94410.1"/>
    <property type="molecule type" value="Genomic_DNA"/>
</dbReference>
<dbReference type="InterPro" id="IPR036259">
    <property type="entry name" value="MFS_trans_sf"/>
</dbReference>
<protein>
    <submittedName>
        <fullName evidence="5">Monocarboxylate transporter</fullName>
    </submittedName>
</protein>
<evidence type="ECO:0000256" key="3">
    <source>
        <dbReference type="SAM" id="MobiDB-lite"/>
    </source>
</evidence>
<dbReference type="RefSeq" id="XP_012187997.1">
    <property type="nucleotide sequence ID" value="XM_012332607.1"/>
</dbReference>
<reference evidence="6" key="1">
    <citation type="journal article" date="2013" name="Genome Announc.">
        <title>Draft genome sequence of the basidiomycetous yeast-like fungus Pseudozyma hubeiensis SY62, which produces an abundant amount of the biosurfactant mannosylerythritol lipids.</title>
        <authorList>
            <person name="Konishi M."/>
            <person name="Hatada Y."/>
            <person name="Horiuchi J."/>
        </authorList>
    </citation>
    <scope>NUCLEOTIDE SEQUENCE [LARGE SCALE GENOMIC DNA]</scope>
    <source>
        <strain evidence="6">SY62</strain>
    </source>
</reference>
<gene>
    <name evidence="5" type="ORF">PHSY_001981</name>
</gene>
<feature type="transmembrane region" description="Helical" evidence="4">
    <location>
        <begin position="221"/>
        <end position="245"/>
    </location>
</feature>
<dbReference type="PANTHER" id="PTHR11360:SF287">
    <property type="entry name" value="MFS MONOCARBOXYLATE TRANSPORTER"/>
    <property type="match status" value="1"/>
</dbReference>
<dbReference type="Pfam" id="PF07690">
    <property type="entry name" value="MFS_1"/>
    <property type="match status" value="1"/>
</dbReference>
<evidence type="ECO:0000313" key="6">
    <source>
        <dbReference type="Proteomes" id="UP000014071"/>
    </source>
</evidence>
<dbReference type="eggNOG" id="KOG2504">
    <property type="taxonomic scope" value="Eukaryota"/>
</dbReference>
<dbReference type="OrthoDB" id="2213137at2759"/>
<dbReference type="SUPFAM" id="SSF103473">
    <property type="entry name" value="MFS general substrate transporter"/>
    <property type="match status" value="1"/>
</dbReference>
<sequence length="560" mass="60621">MEPVELVGLAQDSGKPLHHHELQPTSSSPAETIRTIRQEPSTSSDVEKGTLDHPGSSDGQPTSISALTEHATSAQHATAVPTLVNTQSSDKESCTGSRSASNEDRPSGNDSTAPIKDRGWQAWKFVLASAATEFMIWGASWGYGSFQEYHQQNPQSPFHHASLTATSSVGTTLLAGQHFVTLLTFGLYTMFPPLVKTFTYICVVGSSLSLLIASFSHSIALLILFQGLVYGMFSGNVFLAVILWLPNWWDERRGFATSIMFSGAGIGGIVWPIIFSQTLQRIGFRGTLRLWALLQLIISGGAVMCLKPGRKPPPTPKPLRWKSALPGFPRSLLSPVALLNIVVSLTQSTAYYSISLNISNYASSVGFSSTTSTAILSAFNASAAITYFVLSYLVDRFAYPLLMATSTTLNLVFTVLVLGFAGRSLTKIIVYVVFFGLTGGGFACFMTPMARDIPDRSRSHEFSLRFLYYITFRGLAAMVGPIIAVQVYPKHLGRESTYGSFGFTSFIAFISGTLALSTCASLAIFAHKRYLQPKQDRVKVLSNPVTPPAEARQQSGTVAA</sequence>
<feature type="transmembrane region" description="Helical" evidence="4">
    <location>
        <begin position="288"/>
        <end position="306"/>
    </location>
</feature>
<evidence type="ECO:0000256" key="2">
    <source>
        <dbReference type="ARBA" id="ARBA00006727"/>
    </source>
</evidence>
<feature type="compositionally biased region" description="Polar residues" evidence="3">
    <location>
        <begin position="83"/>
        <end position="100"/>
    </location>
</feature>
<name>R9P8L0_PSEHS</name>
<dbReference type="PANTHER" id="PTHR11360">
    <property type="entry name" value="MONOCARBOXYLATE TRANSPORTER"/>
    <property type="match status" value="1"/>
</dbReference>
<proteinExistence type="inferred from homology"/>
<dbReference type="InterPro" id="IPR050327">
    <property type="entry name" value="Proton-linked_MCT"/>
</dbReference>
<feature type="transmembrane region" description="Helical" evidence="4">
    <location>
        <begin position="374"/>
        <end position="394"/>
    </location>
</feature>
<feature type="transmembrane region" description="Helical" evidence="4">
    <location>
        <begin position="428"/>
        <end position="446"/>
    </location>
</feature>
<feature type="transmembrane region" description="Helical" evidence="4">
    <location>
        <begin position="500"/>
        <end position="525"/>
    </location>
</feature>